<dbReference type="Gene3D" id="1.10.3110.10">
    <property type="entry name" value="protoporphyrinogen ix oxidase, domain 3"/>
    <property type="match status" value="1"/>
</dbReference>
<evidence type="ECO:0000313" key="14">
    <source>
        <dbReference type="Proteomes" id="UP000199163"/>
    </source>
</evidence>
<dbReference type="RefSeq" id="WP_091272709.1">
    <property type="nucleotide sequence ID" value="NZ_FNDK01000007.1"/>
</dbReference>
<comment type="function">
    <text evidence="11">Involved in coproporphyrin-dependent heme b biosynthesis. Catalyzes the oxidation of coproporphyrinogen III to coproporphyrin III.</text>
</comment>
<dbReference type="STRING" id="568899.SAMN05192534_10772"/>
<keyword evidence="14" id="KW-1185">Reference proteome</keyword>
<evidence type="ECO:0000256" key="8">
    <source>
        <dbReference type="ARBA" id="ARBA00022827"/>
    </source>
</evidence>
<dbReference type="InterPro" id="IPR036188">
    <property type="entry name" value="FAD/NAD-bd_sf"/>
</dbReference>
<evidence type="ECO:0000256" key="11">
    <source>
        <dbReference type="RuleBase" id="RU364052"/>
    </source>
</evidence>
<dbReference type="OrthoDB" id="9805195at2"/>
<feature type="domain" description="Amine oxidase" evidence="12">
    <location>
        <begin position="10"/>
        <end position="456"/>
    </location>
</feature>
<dbReference type="GO" id="GO:0004729">
    <property type="term" value="F:oxygen-dependent protoporphyrinogen oxidase activity"/>
    <property type="evidence" value="ECO:0007669"/>
    <property type="project" value="UniProtKB-UniRule"/>
</dbReference>
<evidence type="ECO:0000256" key="3">
    <source>
        <dbReference type="ARBA" id="ARBA00004744"/>
    </source>
</evidence>
<comment type="similarity">
    <text evidence="4 11">Belongs to the protoporphyrinogen/coproporphyrinogen oxidase family. Coproporphyrinogen III oxidase subfamily.</text>
</comment>
<protein>
    <recommendedName>
        <fullName evidence="6 11">Coproporphyrinogen III oxidase</fullName>
        <ecNumber evidence="5 11">1.3.3.15</ecNumber>
    </recommendedName>
</protein>
<keyword evidence="9 11" id="KW-0560">Oxidoreductase</keyword>
<dbReference type="GO" id="GO:0006783">
    <property type="term" value="P:heme biosynthetic process"/>
    <property type="evidence" value="ECO:0007669"/>
    <property type="project" value="UniProtKB-UniRule"/>
</dbReference>
<keyword evidence="8 11" id="KW-0274">FAD</keyword>
<reference evidence="13 14" key="1">
    <citation type="submission" date="2016-10" db="EMBL/GenBank/DDBJ databases">
        <authorList>
            <person name="de Groot N.N."/>
        </authorList>
    </citation>
    <scope>NUCLEOTIDE SEQUENCE [LARGE SCALE GENOMIC DNA]</scope>
    <source>
        <strain evidence="13 14">DSM 21632</strain>
    </source>
</reference>
<sequence length="468" mass="51914">MKVAIIGGGITGLTAAYYLQKEALAQNSGIDVDLFESSRELGGKIKTNYYKDFIIEQGPDSFLARKESAAKLAKEVGLEQELFSNTTGQAYVLKDDILHPIPGGAVMGIPTKLGPFLTTGLFSPIGKLRAALDLVLPKYQTVQDQSLGEFFRRRLGSEVVDNLIEPLLSGIYAGNIDRLSLQSTFPQFKEVEQQHRSLILGMKAQRRPKTEPQKKQGAFLTLKNGLQSFVDAIENHLDEDAVYKEQPLEKIVPNDEGYQLRFQNGETRVYDNVVFTTPPHVTASFFQDEKLKGGFSSIPSTSVATIAMAFDKSQITSDFHGTGFVVSKKSDYHITACTFTHLKWGHTAPDDKALLRCYVGKPGEEAIVDKEDEELKDIVLKDLNRVIAVNGDPEYYKVTRWHDAMPQYEVHHQQQINELFQTLQDTYPGVFVAGAGYHGVGLPDCIKQGEEVIQQILSAANIKPALLS</sequence>
<evidence type="ECO:0000256" key="1">
    <source>
        <dbReference type="ARBA" id="ARBA00001755"/>
    </source>
</evidence>
<dbReference type="Gene3D" id="3.90.660.20">
    <property type="entry name" value="Protoporphyrinogen oxidase, mitochondrial, domain 2"/>
    <property type="match status" value="1"/>
</dbReference>
<comment type="cofactor">
    <cofactor evidence="2 11">
        <name>FAD</name>
        <dbReference type="ChEBI" id="CHEBI:57692"/>
    </cofactor>
</comment>
<evidence type="ECO:0000256" key="9">
    <source>
        <dbReference type="ARBA" id="ARBA00023002"/>
    </source>
</evidence>
<dbReference type="NCBIfam" id="TIGR00562">
    <property type="entry name" value="proto_IX_ox"/>
    <property type="match status" value="1"/>
</dbReference>
<evidence type="ECO:0000256" key="4">
    <source>
        <dbReference type="ARBA" id="ARBA00008310"/>
    </source>
</evidence>
<dbReference type="NCBIfam" id="NF008845">
    <property type="entry name" value="PRK11883.1-5"/>
    <property type="match status" value="1"/>
</dbReference>
<dbReference type="PANTHER" id="PTHR42923:SF3">
    <property type="entry name" value="PROTOPORPHYRINOGEN OXIDASE"/>
    <property type="match status" value="1"/>
</dbReference>
<dbReference type="InterPro" id="IPR004572">
    <property type="entry name" value="Protoporphyrinogen_oxidase"/>
</dbReference>
<dbReference type="Gene3D" id="3.50.50.60">
    <property type="entry name" value="FAD/NAD(P)-binding domain"/>
    <property type="match status" value="1"/>
</dbReference>
<evidence type="ECO:0000256" key="7">
    <source>
        <dbReference type="ARBA" id="ARBA00022630"/>
    </source>
</evidence>
<evidence type="ECO:0000256" key="6">
    <source>
        <dbReference type="ARBA" id="ARBA00019046"/>
    </source>
</evidence>
<dbReference type="Pfam" id="PF01593">
    <property type="entry name" value="Amino_oxidase"/>
    <property type="match status" value="1"/>
</dbReference>
<evidence type="ECO:0000256" key="5">
    <source>
        <dbReference type="ARBA" id="ARBA00012402"/>
    </source>
</evidence>
<keyword evidence="11" id="KW-0963">Cytoplasm</keyword>
<dbReference type="SUPFAM" id="SSF54373">
    <property type="entry name" value="FAD-linked reductases, C-terminal domain"/>
    <property type="match status" value="1"/>
</dbReference>
<dbReference type="PANTHER" id="PTHR42923">
    <property type="entry name" value="PROTOPORPHYRINOGEN OXIDASE"/>
    <property type="match status" value="1"/>
</dbReference>
<dbReference type="EC" id="1.3.3.15" evidence="5 11"/>
<proteinExistence type="inferred from homology"/>
<evidence type="ECO:0000313" key="13">
    <source>
        <dbReference type="EMBL" id="SDH56444.1"/>
    </source>
</evidence>
<dbReference type="SUPFAM" id="SSF51905">
    <property type="entry name" value="FAD/NAD(P)-binding domain"/>
    <property type="match status" value="1"/>
</dbReference>
<accession>A0A1G8DFU7</accession>
<dbReference type="EMBL" id="FNDK01000007">
    <property type="protein sequence ID" value="SDH56444.1"/>
    <property type="molecule type" value="Genomic_DNA"/>
</dbReference>
<name>A0A1G8DFU7_9BACI</name>
<dbReference type="GO" id="GO:0005737">
    <property type="term" value="C:cytoplasm"/>
    <property type="evidence" value="ECO:0007669"/>
    <property type="project" value="UniProtKB-SubCell"/>
</dbReference>
<dbReference type="Proteomes" id="UP000199163">
    <property type="component" value="Unassembled WGS sequence"/>
</dbReference>
<evidence type="ECO:0000256" key="2">
    <source>
        <dbReference type="ARBA" id="ARBA00001974"/>
    </source>
</evidence>
<keyword evidence="10 11" id="KW-0350">Heme biosynthesis</keyword>
<comment type="pathway">
    <text evidence="3 11">Porphyrin-containing compound metabolism; protoheme biosynthesis.</text>
</comment>
<keyword evidence="7 11" id="KW-0285">Flavoprotein</keyword>
<gene>
    <name evidence="13" type="ORF">SAMN05192534_10772</name>
</gene>
<organism evidence="13 14">
    <name type="scientific">Alteribacillus persepolensis</name>
    <dbReference type="NCBI Taxonomy" id="568899"/>
    <lineage>
        <taxon>Bacteria</taxon>
        <taxon>Bacillati</taxon>
        <taxon>Bacillota</taxon>
        <taxon>Bacilli</taxon>
        <taxon>Bacillales</taxon>
        <taxon>Bacillaceae</taxon>
        <taxon>Alteribacillus</taxon>
    </lineage>
</organism>
<evidence type="ECO:0000256" key="10">
    <source>
        <dbReference type="ARBA" id="ARBA00023133"/>
    </source>
</evidence>
<comment type="catalytic activity">
    <reaction evidence="1">
        <text>coproporphyrinogen III + 3 O2 = coproporphyrin III + 3 H2O2</text>
        <dbReference type="Rhea" id="RHEA:43436"/>
        <dbReference type="ChEBI" id="CHEBI:15379"/>
        <dbReference type="ChEBI" id="CHEBI:16240"/>
        <dbReference type="ChEBI" id="CHEBI:57309"/>
        <dbReference type="ChEBI" id="CHEBI:131725"/>
        <dbReference type="EC" id="1.3.3.15"/>
    </reaction>
    <physiologicalReaction direction="left-to-right" evidence="1">
        <dbReference type="Rhea" id="RHEA:43437"/>
    </physiologicalReaction>
</comment>
<dbReference type="AlphaFoldDB" id="A0A1G8DFU7"/>
<dbReference type="UniPathway" id="UPA00252"/>
<evidence type="ECO:0000259" key="12">
    <source>
        <dbReference type="Pfam" id="PF01593"/>
    </source>
</evidence>
<comment type="subcellular location">
    <subcellularLocation>
        <location evidence="11">Cytoplasm</location>
    </subcellularLocation>
</comment>
<dbReference type="InterPro" id="IPR050464">
    <property type="entry name" value="Zeta_carotene_desat/Oxidored"/>
</dbReference>
<dbReference type="InterPro" id="IPR002937">
    <property type="entry name" value="Amino_oxidase"/>
</dbReference>